<reference evidence="1 2" key="1">
    <citation type="journal article" date="2010" name="Proc. Natl. Acad. Sci. U.S.A.">
        <title>Enigmatic, ultrasmall, uncultivated Archaea.</title>
        <authorList>
            <person name="Baker B.J."/>
            <person name="Comolli L.R."/>
            <person name="Dick G.J."/>
            <person name="Hauser L.J."/>
            <person name="Hyatt D."/>
            <person name="Dill B.D."/>
            <person name="Land M.L."/>
            <person name="Verberkmoes N.C."/>
            <person name="Hettich R.L."/>
            <person name="Banfield J.F."/>
        </authorList>
    </citation>
    <scope>NUCLEOTIDE SEQUENCE [LARGE SCALE GENOMIC DNA]</scope>
</reference>
<dbReference type="EMBL" id="GG730050">
    <property type="protein sequence ID" value="EEZ92723.1"/>
    <property type="molecule type" value="Genomic_DNA"/>
</dbReference>
<dbReference type="AlphaFoldDB" id="D2EFY3"/>
<accession>D2EFY3</accession>
<organism evidence="1 2">
    <name type="scientific">Candidatus Parvarchaeum acidiphilum ARMAN-4</name>
    <dbReference type="NCBI Taxonomy" id="662760"/>
    <lineage>
        <taxon>Archaea</taxon>
        <taxon>Candidatus Parvarchaeota</taxon>
        <taxon>Candidatus Parvarchaeum</taxon>
    </lineage>
</organism>
<evidence type="ECO:0000313" key="2">
    <source>
        <dbReference type="Proteomes" id="UP000009375"/>
    </source>
</evidence>
<sequence length="203" mass="23173">MEIDIFDAVNELKSFYDENAPLSKISGLIAYKKALISLEYKEGVIKLKAQHPLNIKIYKIYNILMRLFIVKSVKLTVDFIESNQQKSVSKQFGPDENIDPVIEDLKGLPHDTITDVIIDTDYFKIVETQDMSDNVSIMLKKSGKKELFKSLSNYLFPFINMPANESLTEEINFSKQDDQLTVDVLMKIDGSPMGIKSKKVRLV</sequence>
<dbReference type="Proteomes" id="UP000009375">
    <property type="component" value="Unassembled WGS sequence"/>
</dbReference>
<name>D2EFY3_PARA4</name>
<protein>
    <submittedName>
        <fullName evidence="1">Uncharacterized protein</fullName>
    </submittedName>
</protein>
<gene>
    <name evidence="1" type="ORF">BJBARM4_0664</name>
</gene>
<proteinExistence type="predicted"/>
<evidence type="ECO:0000313" key="1">
    <source>
        <dbReference type="EMBL" id="EEZ92723.1"/>
    </source>
</evidence>